<evidence type="ECO:0000313" key="2">
    <source>
        <dbReference type="EMBL" id="KAK4223978.1"/>
    </source>
</evidence>
<feature type="compositionally biased region" description="Basic residues" evidence="1">
    <location>
        <begin position="379"/>
        <end position="390"/>
    </location>
</feature>
<reference evidence="2" key="1">
    <citation type="journal article" date="2023" name="Mol. Phylogenet. Evol.">
        <title>Genome-scale phylogeny and comparative genomics of the fungal order Sordariales.</title>
        <authorList>
            <person name="Hensen N."/>
            <person name="Bonometti L."/>
            <person name="Westerberg I."/>
            <person name="Brannstrom I.O."/>
            <person name="Guillou S."/>
            <person name="Cros-Aarteil S."/>
            <person name="Calhoun S."/>
            <person name="Haridas S."/>
            <person name="Kuo A."/>
            <person name="Mondo S."/>
            <person name="Pangilinan J."/>
            <person name="Riley R."/>
            <person name="LaButti K."/>
            <person name="Andreopoulos B."/>
            <person name="Lipzen A."/>
            <person name="Chen C."/>
            <person name="Yan M."/>
            <person name="Daum C."/>
            <person name="Ng V."/>
            <person name="Clum A."/>
            <person name="Steindorff A."/>
            <person name="Ohm R.A."/>
            <person name="Martin F."/>
            <person name="Silar P."/>
            <person name="Natvig D.O."/>
            <person name="Lalanne C."/>
            <person name="Gautier V."/>
            <person name="Ament-Velasquez S.L."/>
            <person name="Kruys A."/>
            <person name="Hutchinson M.I."/>
            <person name="Powell A.J."/>
            <person name="Barry K."/>
            <person name="Miller A.N."/>
            <person name="Grigoriev I.V."/>
            <person name="Debuchy R."/>
            <person name="Gladieux P."/>
            <person name="Hiltunen Thoren M."/>
            <person name="Johannesson H."/>
        </authorList>
    </citation>
    <scope>NUCLEOTIDE SEQUENCE</scope>
    <source>
        <strain evidence="2">CBS 990.96</strain>
    </source>
</reference>
<dbReference type="Proteomes" id="UP001301958">
    <property type="component" value="Unassembled WGS sequence"/>
</dbReference>
<feature type="region of interest" description="Disordered" evidence="1">
    <location>
        <begin position="368"/>
        <end position="405"/>
    </location>
</feature>
<dbReference type="Pfam" id="PF14388">
    <property type="entry name" value="DUF4419"/>
    <property type="match status" value="1"/>
</dbReference>
<sequence>MPVTIRPHPDKEPGTWRHKVTTKLGDILDKAGWESDDIKSNGLSQSSFDNSEIPITAALHGLVDAAIEAWNSHHHLVLRPDDFWLAIICQLGFFINEHAEDLRDLFVEHDGKKELQVDQEANFQSADYAEFTKGMASKIGENVKDPEMVPWALPNFSTTTDTDRVAGAVLLMGAMQQYFDYAYNCCSCGIPSVTLLGEKADWELLAGKVEVITRFFVTENDIKKDCVAEVEDFVKLLKPLMRHMILSFDEPDSKAVTKFWGMIACKEDPGGMSGGPDVYVTGWITTFNFWTSKGVKNLTKYPQFVEENSYFIDGVQYVPMDENDAVVGYASVPVKVRELDAGGNVTAVKNCRMVAGLLASRPARLDQLDESEEESAAARSRRYPQSRRRFLPHDTTRYPGSPSADLGYSAVQPYVGWAIFEEEDD</sequence>
<evidence type="ECO:0000256" key="1">
    <source>
        <dbReference type="SAM" id="MobiDB-lite"/>
    </source>
</evidence>
<gene>
    <name evidence="2" type="ORF">QBC38DRAFT_424359</name>
</gene>
<dbReference type="InterPro" id="IPR025533">
    <property type="entry name" value="DUF4419"/>
</dbReference>
<keyword evidence="3" id="KW-1185">Reference proteome</keyword>
<comment type="caution">
    <text evidence="2">The sequence shown here is derived from an EMBL/GenBank/DDBJ whole genome shotgun (WGS) entry which is preliminary data.</text>
</comment>
<protein>
    <submittedName>
        <fullName evidence="2">DUF4419 domain protein</fullName>
    </submittedName>
</protein>
<dbReference type="AlphaFoldDB" id="A0AAN7BIM1"/>
<evidence type="ECO:0000313" key="3">
    <source>
        <dbReference type="Proteomes" id="UP001301958"/>
    </source>
</evidence>
<organism evidence="2 3">
    <name type="scientific">Podospora fimiseda</name>
    <dbReference type="NCBI Taxonomy" id="252190"/>
    <lineage>
        <taxon>Eukaryota</taxon>
        <taxon>Fungi</taxon>
        <taxon>Dikarya</taxon>
        <taxon>Ascomycota</taxon>
        <taxon>Pezizomycotina</taxon>
        <taxon>Sordariomycetes</taxon>
        <taxon>Sordariomycetidae</taxon>
        <taxon>Sordariales</taxon>
        <taxon>Podosporaceae</taxon>
        <taxon>Podospora</taxon>
    </lineage>
</organism>
<dbReference type="EMBL" id="MU865407">
    <property type="protein sequence ID" value="KAK4223978.1"/>
    <property type="molecule type" value="Genomic_DNA"/>
</dbReference>
<name>A0AAN7BIM1_9PEZI</name>
<dbReference type="PANTHER" id="PTHR31252:SF11">
    <property type="entry name" value="DUF4419 DOMAIN-CONTAINING PROTEIN"/>
    <property type="match status" value="1"/>
</dbReference>
<proteinExistence type="predicted"/>
<accession>A0AAN7BIM1</accession>
<reference evidence="2" key="2">
    <citation type="submission" date="2023-05" db="EMBL/GenBank/DDBJ databases">
        <authorList>
            <consortium name="Lawrence Berkeley National Laboratory"/>
            <person name="Steindorff A."/>
            <person name="Hensen N."/>
            <person name="Bonometti L."/>
            <person name="Westerberg I."/>
            <person name="Brannstrom I.O."/>
            <person name="Guillou S."/>
            <person name="Cros-Aarteil S."/>
            <person name="Calhoun S."/>
            <person name="Haridas S."/>
            <person name="Kuo A."/>
            <person name="Mondo S."/>
            <person name="Pangilinan J."/>
            <person name="Riley R."/>
            <person name="Labutti K."/>
            <person name="Andreopoulos B."/>
            <person name="Lipzen A."/>
            <person name="Chen C."/>
            <person name="Yanf M."/>
            <person name="Daum C."/>
            <person name="Ng V."/>
            <person name="Clum A."/>
            <person name="Ohm R."/>
            <person name="Martin F."/>
            <person name="Silar P."/>
            <person name="Natvig D."/>
            <person name="Lalanne C."/>
            <person name="Gautier V."/>
            <person name="Ament-Velasquez S.L."/>
            <person name="Kruys A."/>
            <person name="Hutchinson M.I."/>
            <person name="Powell A.J."/>
            <person name="Barry K."/>
            <person name="Miller A.N."/>
            <person name="Grigoriev I.V."/>
            <person name="Debuchy R."/>
            <person name="Gladieux P."/>
            <person name="Thoren M.H."/>
            <person name="Johannesson H."/>
        </authorList>
    </citation>
    <scope>NUCLEOTIDE SEQUENCE</scope>
    <source>
        <strain evidence="2">CBS 990.96</strain>
    </source>
</reference>
<dbReference type="PANTHER" id="PTHR31252">
    <property type="entry name" value="DUF4419 DOMAIN-CONTAINING PROTEIN"/>
    <property type="match status" value="1"/>
</dbReference>